<evidence type="ECO:0008006" key="2">
    <source>
        <dbReference type="Google" id="ProtNLM"/>
    </source>
</evidence>
<organism evidence="1">
    <name type="scientific">marine sediment metagenome</name>
    <dbReference type="NCBI Taxonomy" id="412755"/>
    <lineage>
        <taxon>unclassified sequences</taxon>
        <taxon>metagenomes</taxon>
        <taxon>ecological metagenomes</taxon>
    </lineage>
</organism>
<proteinExistence type="predicted"/>
<comment type="caution">
    <text evidence="1">The sequence shown here is derived from an EMBL/GenBank/DDBJ whole genome shotgun (WGS) entry which is preliminary data.</text>
</comment>
<protein>
    <recommendedName>
        <fullName evidence="2">HK97 gp10 family phage protein</fullName>
    </recommendedName>
</protein>
<reference evidence="1" key="1">
    <citation type="journal article" date="2015" name="Nature">
        <title>Complex archaea that bridge the gap between prokaryotes and eukaryotes.</title>
        <authorList>
            <person name="Spang A."/>
            <person name="Saw J.H."/>
            <person name="Jorgensen S.L."/>
            <person name="Zaremba-Niedzwiedzka K."/>
            <person name="Martijn J."/>
            <person name="Lind A.E."/>
            <person name="van Eijk R."/>
            <person name="Schleper C."/>
            <person name="Guy L."/>
            <person name="Ettema T.J."/>
        </authorList>
    </citation>
    <scope>NUCLEOTIDE SEQUENCE</scope>
</reference>
<dbReference type="AlphaFoldDB" id="A0A0F9FBL0"/>
<accession>A0A0F9FBL0</accession>
<sequence>MAEIDKATQVIAILLQSALKQAAPKKSQKFAKSIKVIALPGGIIEIHADEIWKHIEFGTNPHVIRPSTKKALAFEIEGEKLVLKKVDHPGTRPNPFIRNVLNTKLPQIIKQVLSA</sequence>
<dbReference type="EMBL" id="LAZR01033297">
    <property type="protein sequence ID" value="KKL48507.1"/>
    <property type="molecule type" value="Genomic_DNA"/>
</dbReference>
<name>A0A0F9FBL0_9ZZZZ</name>
<evidence type="ECO:0000313" key="1">
    <source>
        <dbReference type="EMBL" id="KKL48507.1"/>
    </source>
</evidence>
<gene>
    <name evidence="1" type="ORF">LCGC14_2324840</name>
</gene>